<accession>A0AAD4HXI0</accession>
<evidence type="ECO:0000313" key="1">
    <source>
        <dbReference type="EMBL" id="KAG7284568.1"/>
    </source>
</evidence>
<dbReference type="PANTHER" id="PTHR37540:SF5">
    <property type="entry name" value="TRANSCRIPTION FACTOR DOMAIN-CONTAINING PROTEIN"/>
    <property type="match status" value="1"/>
</dbReference>
<sequence length="354" mass="38902">MPSATENSGPGPFIITTSLAKPDSKTRKLIRSHVMRGKNAGKFRPKSHCDDSQGDLQRKVRHTEPEAEGRMAQLERVPGNAAENGGWTLVTPRKIASELLLFGFSSDMQPYVLGLVYQAVHDDKLFCFANLTHHPGILHSTVFAAQAFHDMALGHPYSNIARLHLGKALGHLQRSLDDREKAVELSTMAVVASLATAAIISRDFDTATKHMDGLQRMVELRGGLQCLGPGSMIEHKARSIDIGLAMGLGQPLRFARDEDICWSPQIAGGRSAAHFPELSAAIALHQRPDPRLLNVWADLREFSRLVNEATARGTKVPMEMVTRVATSVPHRLLRLKSADADDGNASLHEMLRRR</sequence>
<dbReference type="EMBL" id="JAHCVI010000006">
    <property type="protein sequence ID" value="KAG7284568.1"/>
    <property type="molecule type" value="Genomic_DNA"/>
</dbReference>
<gene>
    <name evidence="1" type="ORF">NEMBOFW57_010946</name>
</gene>
<comment type="caution">
    <text evidence="1">The sequence shown here is derived from an EMBL/GenBank/DDBJ whole genome shotgun (WGS) entry which is preliminary data.</text>
</comment>
<protein>
    <submittedName>
        <fullName evidence="1">Uncharacterized protein</fullName>
    </submittedName>
</protein>
<dbReference type="AlphaFoldDB" id="A0AAD4HXI0"/>
<dbReference type="Proteomes" id="UP001197093">
    <property type="component" value="Unassembled WGS sequence"/>
</dbReference>
<dbReference type="PANTHER" id="PTHR37540">
    <property type="entry name" value="TRANSCRIPTION FACTOR (ACR-2), PUTATIVE-RELATED-RELATED"/>
    <property type="match status" value="1"/>
</dbReference>
<organism evidence="1 2">
    <name type="scientific">Staphylotrichum longicolle</name>
    <dbReference type="NCBI Taxonomy" id="669026"/>
    <lineage>
        <taxon>Eukaryota</taxon>
        <taxon>Fungi</taxon>
        <taxon>Dikarya</taxon>
        <taxon>Ascomycota</taxon>
        <taxon>Pezizomycotina</taxon>
        <taxon>Sordariomycetes</taxon>
        <taxon>Sordariomycetidae</taxon>
        <taxon>Sordariales</taxon>
        <taxon>Chaetomiaceae</taxon>
        <taxon>Staphylotrichum</taxon>
    </lineage>
</organism>
<evidence type="ECO:0000313" key="2">
    <source>
        <dbReference type="Proteomes" id="UP001197093"/>
    </source>
</evidence>
<keyword evidence="2" id="KW-1185">Reference proteome</keyword>
<name>A0AAD4HXI0_9PEZI</name>
<reference evidence="1" key="1">
    <citation type="submission" date="2023-02" db="EMBL/GenBank/DDBJ databases">
        <authorList>
            <person name="Palmer J.M."/>
        </authorList>
    </citation>
    <scope>NUCLEOTIDE SEQUENCE</scope>
    <source>
        <strain evidence="1">FW57</strain>
    </source>
</reference>
<proteinExistence type="predicted"/>